<dbReference type="Pfam" id="PF12802">
    <property type="entry name" value="MarR_2"/>
    <property type="match status" value="1"/>
</dbReference>
<feature type="domain" description="HTH marR-type" evidence="1">
    <location>
        <begin position="7"/>
        <end position="140"/>
    </location>
</feature>
<sequence length="179" mass="18347">MLPRAQEVRTANLLGALAVRATDATQDAVADATGLAPVEAAAVNLLASSLPSAGIQVLADGLGLSQPGATRLVDRLARRGVVRRGPGPDGRTRAVVLTEEGGRLAARVAEARRDALVALLTPLEPSARVALAAGIEQLLEPLATSTDDAVRGCRLCDPVACGHLDGRCPVTRGLDARGR</sequence>
<dbReference type="PANTHER" id="PTHR33164:SF43">
    <property type="entry name" value="HTH-TYPE TRANSCRIPTIONAL REPRESSOR YETL"/>
    <property type="match status" value="1"/>
</dbReference>
<reference evidence="2 3" key="1">
    <citation type="journal article" date="2019" name="Int. J. Syst. Evol. Microbiol.">
        <title>The Global Catalogue of Microorganisms (GCM) 10K type strain sequencing project: providing services to taxonomists for standard genome sequencing and annotation.</title>
        <authorList>
            <consortium name="The Broad Institute Genomics Platform"/>
            <consortium name="The Broad Institute Genome Sequencing Center for Infectious Disease"/>
            <person name="Wu L."/>
            <person name="Ma J."/>
        </authorList>
    </citation>
    <scope>NUCLEOTIDE SEQUENCE [LARGE SCALE GENOMIC DNA]</scope>
    <source>
        <strain evidence="2 3">JCM 14046</strain>
    </source>
</reference>
<dbReference type="InterPro" id="IPR000835">
    <property type="entry name" value="HTH_MarR-typ"/>
</dbReference>
<evidence type="ECO:0000313" key="2">
    <source>
        <dbReference type="EMBL" id="GAA1908598.1"/>
    </source>
</evidence>
<gene>
    <name evidence="2" type="ORF">GCM10009737_07020</name>
</gene>
<dbReference type="Gene3D" id="1.10.10.10">
    <property type="entry name" value="Winged helix-like DNA-binding domain superfamily/Winged helix DNA-binding domain"/>
    <property type="match status" value="1"/>
</dbReference>
<dbReference type="Proteomes" id="UP001501612">
    <property type="component" value="Unassembled WGS sequence"/>
</dbReference>
<dbReference type="SMART" id="SM00347">
    <property type="entry name" value="HTH_MARR"/>
    <property type="match status" value="1"/>
</dbReference>
<dbReference type="RefSeq" id="WP_344003806.1">
    <property type="nucleotide sequence ID" value="NZ_BAAAMY010000002.1"/>
</dbReference>
<dbReference type="PROSITE" id="PS50995">
    <property type="entry name" value="HTH_MARR_2"/>
    <property type="match status" value="1"/>
</dbReference>
<evidence type="ECO:0000313" key="3">
    <source>
        <dbReference type="Proteomes" id="UP001501612"/>
    </source>
</evidence>
<organism evidence="2 3">
    <name type="scientific">Nocardioides lentus</name>
    <dbReference type="NCBI Taxonomy" id="338077"/>
    <lineage>
        <taxon>Bacteria</taxon>
        <taxon>Bacillati</taxon>
        <taxon>Actinomycetota</taxon>
        <taxon>Actinomycetes</taxon>
        <taxon>Propionibacteriales</taxon>
        <taxon>Nocardioidaceae</taxon>
        <taxon>Nocardioides</taxon>
    </lineage>
</organism>
<protein>
    <submittedName>
        <fullName evidence="2">MarR family transcriptional regulator</fullName>
    </submittedName>
</protein>
<dbReference type="InterPro" id="IPR036390">
    <property type="entry name" value="WH_DNA-bd_sf"/>
</dbReference>
<keyword evidence="3" id="KW-1185">Reference proteome</keyword>
<evidence type="ECO:0000259" key="1">
    <source>
        <dbReference type="PROSITE" id="PS50995"/>
    </source>
</evidence>
<dbReference type="EMBL" id="BAAAMY010000002">
    <property type="protein sequence ID" value="GAA1908598.1"/>
    <property type="molecule type" value="Genomic_DNA"/>
</dbReference>
<name>A0ABN2P184_9ACTN</name>
<dbReference type="InterPro" id="IPR036388">
    <property type="entry name" value="WH-like_DNA-bd_sf"/>
</dbReference>
<dbReference type="PANTHER" id="PTHR33164">
    <property type="entry name" value="TRANSCRIPTIONAL REGULATOR, MARR FAMILY"/>
    <property type="match status" value="1"/>
</dbReference>
<dbReference type="InterPro" id="IPR039422">
    <property type="entry name" value="MarR/SlyA-like"/>
</dbReference>
<dbReference type="SUPFAM" id="SSF46785">
    <property type="entry name" value="Winged helix' DNA-binding domain"/>
    <property type="match status" value="1"/>
</dbReference>
<comment type="caution">
    <text evidence="2">The sequence shown here is derived from an EMBL/GenBank/DDBJ whole genome shotgun (WGS) entry which is preliminary data.</text>
</comment>
<accession>A0ABN2P184</accession>
<proteinExistence type="predicted"/>